<evidence type="ECO:0000256" key="2">
    <source>
        <dbReference type="ARBA" id="ARBA00022801"/>
    </source>
</evidence>
<evidence type="ECO:0000256" key="1">
    <source>
        <dbReference type="ARBA" id="ARBA00008324"/>
    </source>
</evidence>
<dbReference type="NCBIfam" id="TIGR00369">
    <property type="entry name" value="unchar_dom_1"/>
    <property type="match status" value="1"/>
</dbReference>
<dbReference type="Gene3D" id="3.10.129.10">
    <property type="entry name" value="Hotdog Thioesterase"/>
    <property type="match status" value="1"/>
</dbReference>
<dbReference type="GO" id="GO:0047617">
    <property type="term" value="F:fatty acyl-CoA hydrolase activity"/>
    <property type="evidence" value="ECO:0007669"/>
    <property type="project" value="InterPro"/>
</dbReference>
<feature type="domain" description="Thioesterase" evidence="3">
    <location>
        <begin position="57"/>
        <end position="133"/>
    </location>
</feature>
<reference evidence="4 5" key="1">
    <citation type="submission" date="2016-10" db="EMBL/GenBank/DDBJ databases">
        <authorList>
            <person name="de Groot N.N."/>
        </authorList>
    </citation>
    <scope>NUCLEOTIDE SEQUENCE [LARGE SCALE GENOMIC DNA]</scope>
    <source>
        <strain evidence="4 5">CGMCC 1.11030</strain>
    </source>
</reference>
<dbReference type="Proteomes" id="UP000199377">
    <property type="component" value="Unassembled WGS sequence"/>
</dbReference>
<comment type="similarity">
    <text evidence="1">Belongs to the thioesterase PaaI family.</text>
</comment>
<protein>
    <submittedName>
        <fullName evidence="4">Uncharacterized domain 1-containing protein</fullName>
    </submittedName>
</protein>
<dbReference type="EMBL" id="FOQH01000002">
    <property type="protein sequence ID" value="SFH76884.1"/>
    <property type="molecule type" value="Genomic_DNA"/>
</dbReference>
<dbReference type="Pfam" id="PF03061">
    <property type="entry name" value="4HBT"/>
    <property type="match status" value="1"/>
</dbReference>
<sequence>MKTAEILGEPPLDYDPIAAEATYPYQELLGYEIVAWEKDFCRVEMPLETRHQNRQGLPHGGVHATLLDTAMGFAGSWCPYPGRARKVMTLSLTVNYIGRPSGARLIAEGRVTGGGRKSYFAEARLTDDRGNLIATATASMRYRGNSGSIEGDPA</sequence>
<keyword evidence="2" id="KW-0378">Hydrolase</keyword>
<proteinExistence type="inferred from homology"/>
<evidence type="ECO:0000313" key="4">
    <source>
        <dbReference type="EMBL" id="SFH76884.1"/>
    </source>
</evidence>
<dbReference type="OrthoDB" id="3477511at2"/>
<dbReference type="InterPro" id="IPR003736">
    <property type="entry name" value="PAAI_dom"/>
</dbReference>
<dbReference type="InterPro" id="IPR006683">
    <property type="entry name" value="Thioestr_dom"/>
</dbReference>
<evidence type="ECO:0000259" key="3">
    <source>
        <dbReference type="Pfam" id="PF03061"/>
    </source>
</evidence>
<dbReference type="RefSeq" id="WP_092857993.1">
    <property type="nucleotide sequence ID" value="NZ_FOQH01000002.1"/>
</dbReference>
<keyword evidence="5" id="KW-1185">Reference proteome</keyword>
<dbReference type="CDD" id="cd03443">
    <property type="entry name" value="PaaI_thioesterase"/>
    <property type="match status" value="1"/>
</dbReference>
<evidence type="ECO:0000313" key="5">
    <source>
        <dbReference type="Proteomes" id="UP000199377"/>
    </source>
</evidence>
<accession>A0A1I3CQU8</accession>
<dbReference type="PANTHER" id="PTHR21660">
    <property type="entry name" value="THIOESTERASE SUPERFAMILY MEMBER-RELATED"/>
    <property type="match status" value="1"/>
</dbReference>
<organism evidence="4 5">
    <name type="scientific">Albimonas pacifica</name>
    <dbReference type="NCBI Taxonomy" id="1114924"/>
    <lineage>
        <taxon>Bacteria</taxon>
        <taxon>Pseudomonadati</taxon>
        <taxon>Pseudomonadota</taxon>
        <taxon>Alphaproteobacteria</taxon>
        <taxon>Rhodobacterales</taxon>
        <taxon>Paracoccaceae</taxon>
        <taxon>Albimonas</taxon>
    </lineage>
</organism>
<dbReference type="STRING" id="1114924.SAMN05216258_102153"/>
<dbReference type="InterPro" id="IPR029069">
    <property type="entry name" value="HotDog_dom_sf"/>
</dbReference>
<dbReference type="AlphaFoldDB" id="A0A1I3CQU8"/>
<dbReference type="PANTHER" id="PTHR21660:SF1">
    <property type="entry name" value="ACYL-COENZYME A THIOESTERASE 13"/>
    <property type="match status" value="1"/>
</dbReference>
<dbReference type="SUPFAM" id="SSF54637">
    <property type="entry name" value="Thioesterase/thiol ester dehydrase-isomerase"/>
    <property type="match status" value="1"/>
</dbReference>
<name>A0A1I3CQU8_9RHOB</name>
<gene>
    <name evidence="4" type="ORF">SAMN05216258_102153</name>
</gene>
<dbReference type="InterPro" id="IPR039298">
    <property type="entry name" value="ACOT13"/>
</dbReference>